<dbReference type="InterPro" id="IPR036661">
    <property type="entry name" value="Luciferase-like_sf"/>
</dbReference>
<dbReference type="Pfam" id="PF00296">
    <property type="entry name" value="Bac_luciferase"/>
    <property type="match status" value="1"/>
</dbReference>
<dbReference type="InterPro" id="IPR050564">
    <property type="entry name" value="F420-G6PD/mer"/>
</dbReference>
<keyword evidence="1" id="KW-0560">Oxidoreductase</keyword>
<organism evidence="3 4">
    <name type="scientific">Georgenia ruanii</name>
    <dbReference type="NCBI Taxonomy" id="348442"/>
    <lineage>
        <taxon>Bacteria</taxon>
        <taxon>Bacillati</taxon>
        <taxon>Actinomycetota</taxon>
        <taxon>Actinomycetes</taxon>
        <taxon>Micrococcales</taxon>
        <taxon>Bogoriellaceae</taxon>
        <taxon>Georgenia</taxon>
    </lineage>
</organism>
<dbReference type="CDD" id="cd01097">
    <property type="entry name" value="Tetrahydromethanopterin_reductase"/>
    <property type="match status" value="1"/>
</dbReference>
<dbReference type="Gene3D" id="3.20.20.30">
    <property type="entry name" value="Luciferase-like domain"/>
    <property type="match status" value="1"/>
</dbReference>
<evidence type="ECO:0000313" key="4">
    <source>
        <dbReference type="Proteomes" id="UP000429644"/>
    </source>
</evidence>
<evidence type="ECO:0000259" key="2">
    <source>
        <dbReference type="Pfam" id="PF00296"/>
    </source>
</evidence>
<keyword evidence="4" id="KW-1185">Reference proteome</keyword>
<dbReference type="Proteomes" id="UP000429644">
    <property type="component" value="Unassembled WGS sequence"/>
</dbReference>
<dbReference type="AlphaFoldDB" id="A0A7J9UWT3"/>
<dbReference type="GO" id="GO:0016705">
    <property type="term" value="F:oxidoreductase activity, acting on paired donors, with incorporation or reduction of molecular oxygen"/>
    <property type="evidence" value="ECO:0007669"/>
    <property type="project" value="InterPro"/>
</dbReference>
<sequence length="318" mass="33127">MLPRDLPVGQLLDFAVRAEKLGFDELWVVEDLGYRGGIAQTAAVLGVTSRIHVGIGILPAAVRNVAFAAMEVATLEQLHPGRITVGLGHGMPGWMKQVDVWPASPLTLLREYTEALRDLLRGRTAAAGTYVRTADLTLEEIPDEVPPLLLGVRGPRSLELTGAVADGVILAEPAHPTYIADALRHLAAGAPAGGPAPQVVTYDVAAVAETDQAAWATVRPALAPIGEPDWRPHVAGLPFADDLAALRAASGSAQEFAARLPDEWVAELSLAGTSERVRAGIAARHRAGATSVVLTPTGPDRVAALDALATALEAPVGA</sequence>
<dbReference type="PANTHER" id="PTHR43244:SF1">
    <property type="entry name" value="5,10-METHYLENETETRAHYDROMETHANOPTERIN REDUCTASE"/>
    <property type="match status" value="1"/>
</dbReference>
<feature type="domain" description="Luciferase-like" evidence="2">
    <location>
        <begin position="8"/>
        <end position="290"/>
    </location>
</feature>
<evidence type="ECO:0000313" key="3">
    <source>
        <dbReference type="EMBL" id="MPV88823.1"/>
    </source>
</evidence>
<protein>
    <submittedName>
        <fullName evidence="3">LLM class flavin-dependent oxidoreductase</fullName>
    </submittedName>
</protein>
<name>A0A7J9UWT3_9MICO</name>
<gene>
    <name evidence="3" type="ORF">GB882_09095</name>
</gene>
<accession>A0A7J9UWT3</accession>
<proteinExistence type="predicted"/>
<dbReference type="InterPro" id="IPR011251">
    <property type="entry name" value="Luciferase-like_dom"/>
</dbReference>
<reference evidence="3 4" key="1">
    <citation type="submission" date="2019-10" db="EMBL/GenBank/DDBJ databases">
        <title>Georgenia wutianyii sp. nov. and Georgenia yuyongxinii sp. nov. isolated from plateau pika (Ochotona curzoniae) in the Qinghai-Tibet plateau of China.</title>
        <authorList>
            <person name="Tian Z."/>
        </authorList>
    </citation>
    <scope>NUCLEOTIDE SEQUENCE [LARGE SCALE GENOMIC DNA]</scope>
    <source>
        <strain evidence="3 4">JCM 15130</strain>
    </source>
</reference>
<dbReference type="PANTHER" id="PTHR43244">
    <property type="match status" value="1"/>
</dbReference>
<evidence type="ECO:0000256" key="1">
    <source>
        <dbReference type="ARBA" id="ARBA00023002"/>
    </source>
</evidence>
<feature type="non-terminal residue" evidence="3">
    <location>
        <position position="1"/>
    </location>
</feature>
<dbReference type="EMBL" id="WHPD01001960">
    <property type="protein sequence ID" value="MPV88823.1"/>
    <property type="molecule type" value="Genomic_DNA"/>
</dbReference>
<comment type="caution">
    <text evidence="3">The sequence shown here is derived from an EMBL/GenBank/DDBJ whole genome shotgun (WGS) entry which is preliminary data.</text>
</comment>
<dbReference type="SUPFAM" id="SSF51679">
    <property type="entry name" value="Bacterial luciferase-like"/>
    <property type="match status" value="1"/>
</dbReference>